<reference evidence="3 4" key="1">
    <citation type="submission" date="2020-07" db="EMBL/GenBank/DDBJ databases">
        <authorList>
            <person name="Sun Q."/>
        </authorList>
    </citation>
    <scope>NUCLEOTIDE SEQUENCE [LARGE SCALE GENOMIC DNA]</scope>
    <source>
        <strain evidence="3 4">MAH-1</strain>
    </source>
</reference>
<name>A0A7Y8Y352_9FLAO</name>
<feature type="signal peptide" evidence="1">
    <location>
        <begin position="1"/>
        <end position="18"/>
    </location>
</feature>
<keyword evidence="4" id="KW-1185">Reference proteome</keyword>
<evidence type="ECO:0000256" key="1">
    <source>
        <dbReference type="SAM" id="SignalP"/>
    </source>
</evidence>
<proteinExistence type="predicted"/>
<dbReference type="RefSeq" id="WP_176006303.1">
    <property type="nucleotide sequence ID" value="NZ_JABWMI010000011.1"/>
</dbReference>
<dbReference type="PROSITE" id="PS00498">
    <property type="entry name" value="TYROSINASE_2"/>
    <property type="match status" value="1"/>
</dbReference>
<feature type="chain" id="PRO_5031208449" evidence="1">
    <location>
        <begin position="19"/>
        <end position="544"/>
    </location>
</feature>
<feature type="domain" description="Tyrosinase copper-binding" evidence="2">
    <location>
        <begin position="93"/>
        <end position="104"/>
    </location>
</feature>
<dbReference type="InterPro" id="IPR002227">
    <property type="entry name" value="Tyrosinase_Cu-bd"/>
</dbReference>
<dbReference type="Proteomes" id="UP000535020">
    <property type="component" value="Unassembled WGS sequence"/>
</dbReference>
<dbReference type="EMBL" id="JACBJI010000004">
    <property type="protein sequence ID" value="NYA71500.1"/>
    <property type="molecule type" value="Genomic_DNA"/>
</dbReference>
<dbReference type="InterPro" id="IPR032560">
    <property type="entry name" value="DUF4932"/>
</dbReference>
<evidence type="ECO:0000313" key="3">
    <source>
        <dbReference type="EMBL" id="NYA71500.1"/>
    </source>
</evidence>
<evidence type="ECO:0000259" key="2">
    <source>
        <dbReference type="PROSITE" id="PS00498"/>
    </source>
</evidence>
<dbReference type="GO" id="GO:0016491">
    <property type="term" value="F:oxidoreductase activity"/>
    <property type="evidence" value="ECO:0007669"/>
    <property type="project" value="InterPro"/>
</dbReference>
<accession>A0A7Y8Y352</accession>
<keyword evidence="1" id="KW-0732">Signal</keyword>
<protein>
    <submittedName>
        <fullName evidence="3">DUF4932 domain-containing protein</fullName>
    </submittedName>
</protein>
<sequence>MKSVFVLFSVLFFGFANASTFNNYSKNVNGIDLRIDWRIELFNCIAMQAGHTGMSATNIGYRQQCIEFFSGHDDLQAPAILMETWRKGWTVDDPIFFLLHLNDDFSLRPGIDKGIIERAGGITQIKKLCEAMKIFAQKTNFQEFFNRIQKPFYEQVISQTAYHFRDFDGIRTMEKYFGTKCRSYTLVLNLNGGYGNFGTSLQNHNGNELVAVVETGEAVGGIPVFTPNIATVDLVFHEFSHGFANAFLDAYAEKVKQTEKLYEPISASMQSQGYWNWSVTLNEHVIRALVVRLAANQYGEDFSRMTFYKIMLGRRFIYGDRLLEKLESYEKQRDRYRDFASFVPELLESLSPVDSNYVAEKQQKTERMRVPQIASIPKSNEFAHDSTTVFIVSSHENDVQRQTAMIEFVKRYRDMHSGKIRIMTDEQALQSDLTENDLVVFGTIEGNTFLKRYIDRFPIVLQSDKIITNKVVRGKNLQLVMSWTSPLNDKKSMVVYTAQNIEDVNDFYKSPVKDNYHFWVAEKLITVDKGSYGRYFEVWMPEIF</sequence>
<dbReference type="AlphaFoldDB" id="A0A7Y8Y352"/>
<comment type="caution">
    <text evidence="3">The sequence shown here is derived from an EMBL/GenBank/DDBJ whole genome shotgun (WGS) entry which is preliminary data.</text>
</comment>
<dbReference type="Pfam" id="PF16286">
    <property type="entry name" value="DUF4932"/>
    <property type="match status" value="1"/>
</dbReference>
<gene>
    <name evidence="3" type="ORF">HZF10_11250</name>
</gene>
<organism evidence="3 4">
    <name type="scientific">Flavobacterium agri</name>
    <dbReference type="NCBI Taxonomy" id="2743471"/>
    <lineage>
        <taxon>Bacteria</taxon>
        <taxon>Pseudomonadati</taxon>
        <taxon>Bacteroidota</taxon>
        <taxon>Flavobacteriia</taxon>
        <taxon>Flavobacteriales</taxon>
        <taxon>Flavobacteriaceae</taxon>
        <taxon>Flavobacterium</taxon>
    </lineage>
</organism>
<evidence type="ECO:0000313" key="4">
    <source>
        <dbReference type="Proteomes" id="UP000535020"/>
    </source>
</evidence>